<name>A0A8C4PFC7_EQUAS</name>
<protein>
    <submittedName>
        <fullName evidence="2">ETS variant transcription factor 2</fullName>
    </submittedName>
</protein>
<gene>
    <name evidence="2" type="primary">ETV2</name>
</gene>
<organism evidence="2">
    <name type="scientific">Equus asinus asinus</name>
    <dbReference type="NCBI Taxonomy" id="83772"/>
    <lineage>
        <taxon>Eukaryota</taxon>
        <taxon>Metazoa</taxon>
        <taxon>Chordata</taxon>
        <taxon>Craniata</taxon>
        <taxon>Vertebrata</taxon>
        <taxon>Euteleostomi</taxon>
        <taxon>Mammalia</taxon>
        <taxon>Eutheria</taxon>
        <taxon>Laurasiatheria</taxon>
        <taxon>Perissodactyla</taxon>
        <taxon>Equidae</taxon>
        <taxon>Equus</taxon>
    </lineage>
</organism>
<feature type="region of interest" description="Disordered" evidence="1">
    <location>
        <begin position="159"/>
        <end position="192"/>
    </location>
</feature>
<feature type="region of interest" description="Disordered" evidence="1">
    <location>
        <begin position="1"/>
        <end position="20"/>
    </location>
</feature>
<evidence type="ECO:0000256" key="1">
    <source>
        <dbReference type="SAM" id="MobiDB-lite"/>
    </source>
</evidence>
<proteinExistence type="predicted"/>
<evidence type="ECO:0000313" key="2">
    <source>
        <dbReference type="Ensembl" id="ENSEASP00005001324.1"/>
    </source>
</evidence>
<dbReference type="Ensembl" id="ENSEAST00005001495.1">
    <property type="protein sequence ID" value="ENSEASP00005001324.1"/>
    <property type="gene ID" value="ENSEASG00005001080.1"/>
</dbReference>
<accession>A0A8C4PFC7</accession>
<dbReference type="AlphaFoldDB" id="A0A8C4PFC7"/>
<sequence>MDSWNWDEAPPQEVPPENRLSGLEGAELGFYFPEPALQGATLTADTRWKAGSTFLSLAGLPQLDWGSALPHPEAPWGHAPQALPWSGDWTELARTGSDPWSRVPQDLGHVPADLGPTPFAGLEGAAAARRLHHCVGRACGLGPPRLLGLGAARGLHHRLEGVPESRSHRSLRTQPAVGPRNFSSLPQNQPPR</sequence>
<feature type="compositionally biased region" description="Polar residues" evidence="1">
    <location>
        <begin position="181"/>
        <end position="192"/>
    </location>
</feature>
<reference evidence="2" key="1">
    <citation type="submission" date="2023-03" db="UniProtKB">
        <authorList>
            <consortium name="Ensembl"/>
        </authorList>
    </citation>
    <scope>IDENTIFICATION</scope>
</reference>